<reference evidence="2 3" key="1">
    <citation type="journal article" date="2023" name="J. Phycol.">
        <title>Chrysosporum ovalisporum is synonymous with the true-branching cyanobacterium Umezakia natans (Nostocales/Aphanizomenonaceae).</title>
        <authorList>
            <person name="McGregor G.B."/>
            <person name="Sendall B.C."/>
            <person name="Niiyama Y."/>
            <person name="Tuji A."/>
            <person name="Willis A."/>
        </authorList>
    </citation>
    <scope>NUCLEOTIDE SEQUENCE [LARGE SCALE GENOMIC DNA]</scope>
    <source>
        <strain evidence="2 3">FSS-62</strain>
    </source>
</reference>
<proteinExistence type="predicted"/>
<dbReference type="InterPro" id="IPR002075">
    <property type="entry name" value="NTF2_dom"/>
</dbReference>
<accession>A0AA43GW61</accession>
<dbReference type="SUPFAM" id="SSF54427">
    <property type="entry name" value="NTF2-like"/>
    <property type="match status" value="1"/>
</dbReference>
<dbReference type="GO" id="GO:0016853">
    <property type="term" value="F:isomerase activity"/>
    <property type="evidence" value="ECO:0007669"/>
    <property type="project" value="UniProtKB-KW"/>
</dbReference>
<dbReference type="RefSeq" id="WP_280656370.1">
    <property type="nucleotide sequence ID" value="NZ_JANQDL010000023.1"/>
</dbReference>
<evidence type="ECO:0000259" key="1">
    <source>
        <dbReference type="Pfam" id="PF02136"/>
    </source>
</evidence>
<keyword evidence="2" id="KW-0413">Isomerase</keyword>
<evidence type="ECO:0000313" key="3">
    <source>
        <dbReference type="Proteomes" id="UP001159370"/>
    </source>
</evidence>
<dbReference type="Proteomes" id="UP001159370">
    <property type="component" value="Unassembled WGS sequence"/>
</dbReference>
<sequence>MTAAKCREATQTNVALRAKEEFKIEGILEPIILGYFETLNARQFQETAALFADDGVMYPPFESAIVGREAIFTYLQQEAENIQACPREGIVQNIENDQIQFQVTGKVQTSWCRVNVTWLFIVNVQRQIIGAKIKLLASPQELIALRQQD</sequence>
<feature type="domain" description="Nuclear transport factor 2" evidence="1">
    <location>
        <begin position="35"/>
        <end position="126"/>
    </location>
</feature>
<comment type="caution">
    <text evidence="2">The sequence shown here is derived from an EMBL/GenBank/DDBJ whole genome shotgun (WGS) entry which is preliminary data.</text>
</comment>
<gene>
    <name evidence="2" type="ORF">NWP23_03045</name>
</gene>
<organism evidence="2 3">
    <name type="scientific">Umezakia ovalisporum FSS-62</name>
    <dbReference type="NCBI Taxonomy" id="2971776"/>
    <lineage>
        <taxon>Bacteria</taxon>
        <taxon>Bacillati</taxon>
        <taxon>Cyanobacteriota</taxon>
        <taxon>Cyanophyceae</taxon>
        <taxon>Nostocales</taxon>
        <taxon>Nodulariaceae</taxon>
        <taxon>Umezakia</taxon>
    </lineage>
</organism>
<name>A0AA43GW61_9CYAN</name>
<protein>
    <submittedName>
        <fullName evidence="2">Ketosteroid isomerase family protein</fullName>
    </submittedName>
</protein>
<dbReference type="AlphaFoldDB" id="A0AA43GW61"/>
<dbReference type="Pfam" id="PF02136">
    <property type="entry name" value="NTF2"/>
    <property type="match status" value="1"/>
</dbReference>
<dbReference type="EMBL" id="JANQDL010000023">
    <property type="protein sequence ID" value="MDH6062781.1"/>
    <property type="molecule type" value="Genomic_DNA"/>
</dbReference>
<dbReference type="InterPro" id="IPR032710">
    <property type="entry name" value="NTF2-like_dom_sf"/>
</dbReference>
<evidence type="ECO:0000313" key="2">
    <source>
        <dbReference type="EMBL" id="MDH6062781.1"/>
    </source>
</evidence>
<dbReference type="Gene3D" id="3.10.450.50">
    <property type="match status" value="1"/>
</dbReference>